<dbReference type="EMBL" id="OP094596">
    <property type="protein sequence ID" value="WFD49977.1"/>
    <property type="molecule type" value="Genomic_RNA"/>
</dbReference>
<evidence type="ECO:0000313" key="2">
    <source>
        <dbReference type="EMBL" id="WFD49957.1"/>
    </source>
</evidence>
<keyword evidence="1" id="KW-0812">Transmembrane</keyword>
<accession>A0AAT9TX66</accession>
<protein>
    <submittedName>
        <fullName evidence="2">GP5a</fullName>
    </submittedName>
</protein>
<keyword evidence="1" id="KW-0472">Membrane</keyword>
<reference evidence="2" key="1">
    <citation type="journal article" date="2023" name="Nat. Commun.">
        <title>Virus diversity, wildlife-domestic animal circulation and potential zoonotic viruses of small mammals, pangolins and zoo animals.</title>
        <authorList>
            <person name="Cui X."/>
            <person name="Fan K."/>
            <person name="Liang X."/>
            <person name="Gong W."/>
            <person name="Chen W."/>
            <person name="He B."/>
            <person name="Chen X."/>
            <person name="Wang H."/>
            <person name="Wang X."/>
            <person name="Zhang P."/>
            <person name="Lu X."/>
            <person name="Chen R."/>
            <person name="Lin K."/>
            <person name="Liu J."/>
            <person name="Zhai J."/>
            <person name="Liu D.X."/>
            <person name="Shan F."/>
            <person name="Li Y."/>
            <person name="Chen R.A."/>
            <person name="Meng H."/>
            <person name="Li X."/>
            <person name="Mi S."/>
            <person name="Jiang J."/>
            <person name="Zhou N."/>
            <person name="Chen Z."/>
            <person name="Zou J.-J."/>
            <person name="Ge D."/>
            <person name="Yang Q."/>
            <person name="He K."/>
            <person name="Chen T."/>
            <person name="Wu Y.-J."/>
            <person name="Lu H."/>
            <person name="Irwin D.M."/>
            <person name="Shen X."/>
            <person name="Hu Y."/>
            <person name="Lu X."/>
            <person name="Ding C."/>
            <person name="Guan Y."/>
            <person name="Tu C."/>
            <person name="Shen Y."/>
        </authorList>
    </citation>
    <scope>NUCLEOTIDE SEQUENCE</scope>
    <source>
        <strain evidence="4">B30F04</strain>
        <strain evidence="3">B30M02</strain>
        <strain evidence="2">B30M03</strain>
    </source>
</reference>
<evidence type="ECO:0000313" key="3">
    <source>
        <dbReference type="EMBL" id="WFD49967.1"/>
    </source>
</evidence>
<evidence type="ECO:0000313" key="4">
    <source>
        <dbReference type="EMBL" id="WFD49977.1"/>
    </source>
</evidence>
<evidence type="ECO:0000256" key="1">
    <source>
        <dbReference type="SAM" id="Phobius"/>
    </source>
</evidence>
<name>A0AAT9TX66_9NIDO</name>
<dbReference type="EMBL" id="OP094594">
    <property type="protein sequence ID" value="WFD49957.1"/>
    <property type="molecule type" value="Genomic_RNA"/>
</dbReference>
<proteinExistence type="predicted"/>
<feature type="transmembrane region" description="Helical" evidence="1">
    <location>
        <begin position="6"/>
        <end position="26"/>
    </location>
</feature>
<sequence length="43" mass="5005">MFAEVGHWLDAVSVCIIVFLICYHIYCKFLKLNKDVGLQFDLV</sequence>
<dbReference type="EMBL" id="OP094595">
    <property type="protein sequence ID" value="WFD49967.1"/>
    <property type="molecule type" value="Genomic_RNA"/>
</dbReference>
<keyword evidence="1" id="KW-1133">Transmembrane helix</keyword>
<organism evidence="2">
    <name type="scientific">Bamboo rat arterivirus</name>
    <dbReference type="NCBI Taxonomy" id="3038165"/>
    <lineage>
        <taxon>Viruses</taxon>
        <taxon>Riboviria</taxon>
        <taxon>Orthornavirae</taxon>
        <taxon>Pisuviricota</taxon>
        <taxon>Pisoniviricetes</taxon>
        <taxon>Nidovirales</taxon>
        <taxon>Arnidovirineae</taxon>
        <taxon>Arteriviridae</taxon>
    </lineage>
</organism>